<keyword evidence="2" id="KW-0813">Transport</keyword>
<name>A0AA39U4L6_9PEZI</name>
<evidence type="ECO:0000256" key="1">
    <source>
        <dbReference type="ARBA" id="ARBA00004429"/>
    </source>
</evidence>
<evidence type="ECO:0000256" key="5">
    <source>
        <dbReference type="ARBA" id="ARBA00022692"/>
    </source>
</evidence>
<protein>
    <recommendedName>
        <fullName evidence="11">Sulphur transport domain-containing protein</fullName>
    </recommendedName>
</protein>
<evidence type="ECO:0008006" key="11">
    <source>
        <dbReference type="Google" id="ProtNLM"/>
    </source>
</evidence>
<feature type="transmembrane region" description="Helical" evidence="8">
    <location>
        <begin position="107"/>
        <end position="127"/>
    </location>
</feature>
<sequence>MSIASRPAGGSSFPAAGGLLIGLAQLVSLLLRGNAVGVSAAYEDVGECVWWPFYSPESESESGSGDGSKRPSLKTSSIAFAVGIVIGSRALAVLTPGLLHLSGVPDVPMLQGVLGGFTMVLGARVAGGCTSGHGITGMSLLSISSFVTIGSALATGVLTASLVW</sequence>
<keyword evidence="3" id="KW-1003">Cell membrane</keyword>
<proteinExistence type="predicted"/>
<organism evidence="9 10">
    <name type="scientific">Immersiella caudata</name>
    <dbReference type="NCBI Taxonomy" id="314043"/>
    <lineage>
        <taxon>Eukaryota</taxon>
        <taxon>Fungi</taxon>
        <taxon>Dikarya</taxon>
        <taxon>Ascomycota</taxon>
        <taxon>Pezizomycotina</taxon>
        <taxon>Sordariomycetes</taxon>
        <taxon>Sordariomycetidae</taxon>
        <taxon>Sordariales</taxon>
        <taxon>Lasiosphaeriaceae</taxon>
        <taxon>Immersiella</taxon>
    </lineage>
</organism>
<keyword evidence="4" id="KW-0997">Cell inner membrane</keyword>
<dbReference type="PANTHER" id="PTHR30574:SF1">
    <property type="entry name" value="SULPHUR TRANSPORT DOMAIN-CONTAINING PROTEIN"/>
    <property type="match status" value="1"/>
</dbReference>
<keyword evidence="7 8" id="KW-0472">Membrane</keyword>
<keyword evidence="10" id="KW-1185">Reference proteome</keyword>
<evidence type="ECO:0000313" key="10">
    <source>
        <dbReference type="Proteomes" id="UP001175000"/>
    </source>
</evidence>
<comment type="caution">
    <text evidence="9">The sequence shown here is derived from an EMBL/GenBank/DDBJ whole genome shotgun (WGS) entry which is preliminary data.</text>
</comment>
<dbReference type="PANTHER" id="PTHR30574">
    <property type="entry name" value="INNER MEMBRANE PROTEIN YEDE"/>
    <property type="match status" value="1"/>
</dbReference>
<accession>A0AA39U4L6</accession>
<feature type="transmembrane region" description="Helical" evidence="8">
    <location>
        <begin position="12"/>
        <end position="31"/>
    </location>
</feature>
<evidence type="ECO:0000256" key="6">
    <source>
        <dbReference type="ARBA" id="ARBA00022989"/>
    </source>
</evidence>
<dbReference type="Pfam" id="PF04143">
    <property type="entry name" value="Sulf_transp"/>
    <property type="match status" value="1"/>
</dbReference>
<evidence type="ECO:0000256" key="3">
    <source>
        <dbReference type="ARBA" id="ARBA00022475"/>
    </source>
</evidence>
<evidence type="ECO:0000256" key="4">
    <source>
        <dbReference type="ARBA" id="ARBA00022519"/>
    </source>
</evidence>
<dbReference type="Proteomes" id="UP001175000">
    <property type="component" value="Unassembled WGS sequence"/>
</dbReference>
<comment type="subcellular location">
    <subcellularLocation>
        <location evidence="1">Cell inner membrane</location>
        <topology evidence="1">Multi-pass membrane protein</topology>
    </subcellularLocation>
</comment>
<dbReference type="AlphaFoldDB" id="A0AA39U4L6"/>
<evidence type="ECO:0000313" key="9">
    <source>
        <dbReference type="EMBL" id="KAK0610845.1"/>
    </source>
</evidence>
<dbReference type="EMBL" id="JAULSU010000007">
    <property type="protein sequence ID" value="KAK0610845.1"/>
    <property type="molecule type" value="Genomic_DNA"/>
</dbReference>
<keyword evidence="5 8" id="KW-0812">Transmembrane</keyword>
<gene>
    <name evidence="9" type="ORF">B0T14DRAFT_529188</name>
</gene>
<evidence type="ECO:0000256" key="7">
    <source>
        <dbReference type="ARBA" id="ARBA00023136"/>
    </source>
</evidence>
<reference evidence="9" key="1">
    <citation type="submission" date="2023-06" db="EMBL/GenBank/DDBJ databases">
        <title>Genome-scale phylogeny and comparative genomics of the fungal order Sordariales.</title>
        <authorList>
            <consortium name="Lawrence Berkeley National Laboratory"/>
            <person name="Hensen N."/>
            <person name="Bonometti L."/>
            <person name="Westerberg I."/>
            <person name="Brannstrom I.O."/>
            <person name="Guillou S."/>
            <person name="Cros-Aarteil S."/>
            <person name="Calhoun S."/>
            <person name="Haridas S."/>
            <person name="Kuo A."/>
            <person name="Mondo S."/>
            <person name="Pangilinan J."/>
            <person name="Riley R."/>
            <person name="Labutti K."/>
            <person name="Andreopoulos B."/>
            <person name="Lipzen A."/>
            <person name="Chen C."/>
            <person name="Yanf M."/>
            <person name="Daum C."/>
            <person name="Ng V."/>
            <person name="Clum A."/>
            <person name="Steindorff A."/>
            <person name="Ohm R."/>
            <person name="Martin F."/>
            <person name="Silar P."/>
            <person name="Natvig D."/>
            <person name="Lalanne C."/>
            <person name="Gautier V."/>
            <person name="Ament-Velasquez S.L."/>
            <person name="Kruys A."/>
            <person name="Hutchinson M.I."/>
            <person name="Powell A.J."/>
            <person name="Barry K."/>
            <person name="Miller A.N."/>
            <person name="Grigoriev I.V."/>
            <person name="Debuchy R."/>
            <person name="Gladieux P."/>
            <person name="Thoren M.H."/>
            <person name="Johannesson H."/>
        </authorList>
    </citation>
    <scope>NUCLEOTIDE SEQUENCE</scope>
    <source>
        <strain evidence="9">CBS 606.72</strain>
    </source>
</reference>
<feature type="transmembrane region" description="Helical" evidence="8">
    <location>
        <begin position="139"/>
        <end position="163"/>
    </location>
</feature>
<dbReference type="InterPro" id="IPR007272">
    <property type="entry name" value="Sulf_transp_TsuA/YedE"/>
</dbReference>
<dbReference type="GO" id="GO:0005886">
    <property type="term" value="C:plasma membrane"/>
    <property type="evidence" value="ECO:0007669"/>
    <property type="project" value="UniProtKB-SubCell"/>
</dbReference>
<evidence type="ECO:0000256" key="8">
    <source>
        <dbReference type="SAM" id="Phobius"/>
    </source>
</evidence>
<evidence type="ECO:0000256" key="2">
    <source>
        <dbReference type="ARBA" id="ARBA00022448"/>
    </source>
</evidence>
<feature type="transmembrane region" description="Helical" evidence="8">
    <location>
        <begin position="78"/>
        <end position="101"/>
    </location>
</feature>
<keyword evidence="6 8" id="KW-1133">Transmembrane helix</keyword>